<feature type="domain" description="U3 small nucleolar RNA-associated protein 6 N-terminal" evidence="6">
    <location>
        <begin position="9"/>
        <end position="77"/>
    </location>
</feature>
<keyword evidence="9" id="KW-1185">Reference proteome</keyword>
<dbReference type="InterPro" id="IPR003107">
    <property type="entry name" value="HAT"/>
</dbReference>
<evidence type="ECO:0000313" key="9">
    <source>
        <dbReference type="Proteomes" id="UP000015453"/>
    </source>
</evidence>
<dbReference type="GO" id="GO:0000462">
    <property type="term" value="P:maturation of SSU-rRNA from tricistronic rRNA transcript (SSU-rRNA, 5.8S rRNA, LSU-rRNA)"/>
    <property type="evidence" value="ECO:0007669"/>
    <property type="project" value="InterPro"/>
</dbReference>
<reference evidence="8 9" key="1">
    <citation type="journal article" date="2013" name="BMC Genomics">
        <title>The miniature genome of a carnivorous plant Genlisea aurea contains a low number of genes and short non-coding sequences.</title>
        <authorList>
            <person name="Leushkin E.V."/>
            <person name="Sutormin R.A."/>
            <person name="Nabieva E.R."/>
            <person name="Penin A.A."/>
            <person name="Kondrashov A.S."/>
            <person name="Logacheva M.D."/>
        </authorList>
    </citation>
    <scope>NUCLEOTIDE SEQUENCE [LARGE SCALE GENOMIC DNA]</scope>
</reference>
<evidence type="ECO:0000256" key="5">
    <source>
        <dbReference type="ARBA" id="ARBA00023242"/>
    </source>
</evidence>
<evidence type="ECO:0000259" key="6">
    <source>
        <dbReference type="Pfam" id="PF08640"/>
    </source>
</evidence>
<keyword evidence="4" id="KW-0677">Repeat</keyword>
<dbReference type="SMART" id="SM00386">
    <property type="entry name" value="HAT"/>
    <property type="match status" value="7"/>
</dbReference>
<evidence type="ECO:0000313" key="8">
    <source>
        <dbReference type="EMBL" id="EPS64980.1"/>
    </source>
</evidence>
<protein>
    <recommendedName>
        <fullName evidence="10">U3 small nucleolar RNA-associated protein 6 homolog</fullName>
    </recommendedName>
</protein>
<dbReference type="GO" id="GO:0030515">
    <property type="term" value="F:snoRNA binding"/>
    <property type="evidence" value="ECO:0007669"/>
    <property type="project" value="InterPro"/>
</dbReference>
<dbReference type="OrthoDB" id="28112at2759"/>
<dbReference type="SUPFAM" id="SSF48452">
    <property type="entry name" value="TPR-like"/>
    <property type="match status" value="2"/>
</dbReference>
<dbReference type="InterPro" id="IPR011990">
    <property type="entry name" value="TPR-like_helical_dom_sf"/>
</dbReference>
<proteinExistence type="inferred from homology"/>
<dbReference type="PANTHER" id="PTHR23271">
    <property type="entry name" value="HEPATOCELLULAR CARCINOMA-ASSOCIATED ANTIGEN 66"/>
    <property type="match status" value="1"/>
</dbReference>
<feature type="domain" description="U3 small nucleolar RNA-associated protein 6 homolog C-terminal" evidence="7">
    <location>
        <begin position="332"/>
        <end position="617"/>
    </location>
</feature>
<dbReference type="Proteomes" id="UP000015453">
    <property type="component" value="Unassembled WGS sequence"/>
</dbReference>
<evidence type="ECO:0000256" key="2">
    <source>
        <dbReference type="ARBA" id="ARBA00010734"/>
    </source>
</evidence>
<dbReference type="PANTHER" id="PTHR23271:SF1">
    <property type="entry name" value="U3 SMALL NUCLEOLAR RNA-ASSOCIATED PROTEIN 6 HOMOLOG"/>
    <property type="match status" value="1"/>
</dbReference>
<dbReference type="Pfam" id="PF08640">
    <property type="entry name" value="U3_assoc_6"/>
    <property type="match status" value="1"/>
</dbReference>
<evidence type="ECO:0000256" key="4">
    <source>
        <dbReference type="ARBA" id="ARBA00022737"/>
    </source>
</evidence>
<organism evidence="8 9">
    <name type="scientific">Genlisea aurea</name>
    <dbReference type="NCBI Taxonomy" id="192259"/>
    <lineage>
        <taxon>Eukaryota</taxon>
        <taxon>Viridiplantae</taxon>
        <taxon>Streptophyta</taxon>
        <taxon>Embryophyta</taxon>
        <taxon>Tracheophyta</taxon>
        <taxon>Spermatophyta</taxon>
        <taxon>Magnoliopsida</taxon>
        <taxon>eudicotyledons</taxon>
        <taxon>Gunneridae</taxon>
        <taxon>Pentapetalae</taxon>
        <taxon>asterids</taxon>
        <taxon>lamiids</taxon>
        <taxon>Lamiales</taxon>
        <taxon>Lentibulariaceae</taxon>
        <taxon>Genlisea</taxon>
    </lineage>
</organism>
<comment type="subcellular location">
    <subcellularLocation>
        <location evidence="1">Nucleus</location>
        <location evidence="1">Nucleolus</location>
    </subcellularLocation>
</comment>
<sequence>MADAVQFKLESMLDELDDLEKTGLFSRQEIAEIVKQRRKFEYRLKRRSPLKKDFLAYIEYEKQLDTLRGLRMKTYLKKSGYKKLASIHAGVRRIIKTYEIATNRFKGDIELWFQYLEFCKARKHGRMKKVALAQLVRFHPKVPSVWIYAAAWEFDSNLNVSAARALMQKGLRECPTSEDLWVEYLRMELTHLNKLKVLKIALDEEDKGKHSHEKIIPDKELRKDDHNESFMSLNIDSGGESDGKQDVFGEHGLVLLQTVYSSAIKALPYSFSLRKRFLEILESSSLLHSDEMRSRILDDLRKDFSEDPEYWDWMARVEIAGQGEKNSENLTRGIQVYDKALETMPSATIIELYVKFLVDITGDGLQSNDHHTMDLVSPHRMIFEKAEKLGCVTDDLAFQHVTLLLRLGNLDEAKALMEKLCTEKLPHAIKLWALRLSLEMSHLQGKTNTPSKGDLRKFFELLKTALMKFSITEAETVWLTGLKYFADHRSYFDKLVELSFLLLTRDGGCDDGFSLSSVIVNYVLERDGVESARNVYKRFLRLPHPGLVAYRNFIELELNQCSGEDASGLGNARKLFESALSTYDQDAGLWQDFYAMEIKMGTSESASAVCWRATKALQSSGVSFRPKS</sequence>
<keyword evidence="3" id="KW-0698">rRNA processing</keyword>
<comment type="caution">
    <text evidence="8">The sequence shown here is derived from an EMBL/GenBank/DDBJ whole genome shotgun (WGS) entry which is preliminary data.</text>
</comment>
<dbReference type="AlphaFoldDB" id="S8CDQ4"/>
<dbReference type="InterPro" id="IPR013949">
    <property type="entry name" value="Utp6"/>
</dbReference>
<evidence type="ECO:0000256" key="3">
    <source>
        <dbReference type="ARBA" id="ARBA00022552"/>
    </source>
</evidence>
<dbReference type="EMBL" id="AUSU01004498">
    <property type="protein sequence ID" value="EPS64980.1"/>
    <property type="molecule type" value="Genomic_DNA"/>
</dbReference>
<dbReference type="GO" id="GO:0032040">
    <property type="term" value="C:small-subunit processome"/>
    <property type="evidence" value="ECO:0007669"/>
    <property type="project" value="TreeGrafter"/>
</dbReference>
<evidence type="ECO:0008006" key="10">
    <source>
        <dbReference type="Google" id="ProtNLM"/>
    </source>
</evidence>
<dbReference type="Pfam" id="PF24892">
    <property type="entry name" value="UTP6_C"/>
    <property type="match status" value="1"/>
</dbReference>
<name>S8CDQ4_9LAMI</name>
<keyword evidence="5" id="KW-0539">Nucleus</keyword>
<accession>S8CDQ4</accession>
<dbReference type="InterPro" id="IPR055347">
    <property type="entry name" value="UTP6_N"/>
</dbReference>
<gene>
    <name evidence="8" type="ORF">M569_09795</name>
</gene>
<dbReference type="GO" id="GO:0034388">
    <property type="term" value="C:Pwp2p-containing subcomplex of 90S preribosome"/>
    <property type="evidence" value="ECO:0007669"/>
    <property type="project" value="TreeGrafter"/>
</dbReference>
<dbReference type="InterPro" id="IPR056907">
    <property type="entry name" value="UTP6_C"/>
</dbReference>
<evidence type="ECO:0000256" key="1">
    <source>
        <dbReference type="ARBA" id="ARBA00004604"/>
    </source>
</evidence>
<evidence type="ECO:0000259" key="7">
    <source>
        <dbReference type="Pfam" id="PF24892"/>
    </source>
</evidence>
<dbReference type="Gene3D" id="1.25.40.10">
    <property type="entry name" value="Tetratricopeptide repeat domain"/>
    <property type="match status" value="3"/>
</dbReference>
<comment type="similarity">
    <text evidence="2">Belongs to the UTP6 family.</text>
</comment>